<evidence type="ECO:0000313" key="1">
    <source>
        <dbReference type="EMBL" id="CAI9955872.1"/>
    </source>
</evidence>
<comment type="caution">
    <text evidence="1">The sequence shown here is derived from an EMBL/GenBank/DDBJ whole genome shotgun (WGS) entry which is preliminary data.</text>
</comment>
<reference evidence="2 3" key="2">
    <citation type="submission" date="2024-07" db="EMBL/GenBank/DDBJ databases">
        <authorList>
            <person name="Akdeniz Z."/>
        </authorList>
    </citation>
    <scope>NUCLEOTIDE SEQUENCE [LARGE SCALE GENOMIC DNA]</scope>
</reference>
<evidence type="ECO:0000313" key="3">
    <source>
        <dbReference type="Proteomes" id="UP001642409"/>
    </source>
</evidence>
<dbReference type="AlphaFoldDB" id="A0AA86ULF2"/>
<organism evidence="1">
    <name type="scientific">Hexamita inflata</name>
    <dbReference type="NCBI Taxonomy" id="28002"/>
    <lineage>
        <taxon>Eukaryota</taxon>
        <taxon>Metamonada</taxon>
        <taxon>Diplomonadida</taxon>
        <taxon>Hexamitidae</taxon>
        <taxon>Hexamitinae</taxon>
        <taxon>Hexamita</taxon>
    </lineage>
</organism>
<sequence>MSKECNDTDQDALSMRVNEVLMQFTANPNQAGNLISKFLAHFQMSQFKGKKGIQTDYQFKLATEAQIDFLMQRGQSGKAMQAVERYENDEKVNNISEEIVKQQTEKNFPQNVVQIPAKDPPGNGTVIKGQTSILTRKELQNAIDHMPQYDTCGASGIESGTSQICLQIQQQIYRFSSQRIKLVACCKNNYATTQFVQRQINDY</sequence>
<dbReference type="EMBL" id="CATOUU010000868">
    <property type="protein sequence ID" value="CAI9955872.1"/>
    <property type="molecule type" value="Genomic_DNA"/>
</dbReference>
<keyword evidence="3" id="KW-1185">Reference proteome</keyword>
<evidence type="ECO:0000313" key="2">
    <source>
        <dbReference type="EMBL" id="CAL6056051.1"/>
    </source>
</evidence>
<proteinExistence type="predicted"/>
<gene>
    <name evidence="1" type="ORF">HINF_LOCUS43517</name>
    <name evidence="2" type="ORF">HINF_LOCUS46840</name>
</gene>
<protein>
    <submittedName>
        <fullName evidence="2">Hypothetical_protein</fullName>
    </submittedName>
</protein>
<name>A0AA86ULF2_9EUKA</name>
<reference evidence="1" key="1">
    <citation type="submission" date="2023-06" db="EMBL/GenBank/DDBJ databases">
        <authorList>
            <person name="Kurt Z."/>
        </authorList>
    </citation>
    <scope>NUCLEOTIDE SEQUENCE</scope>
</reference>
<dbReference type="Proteomes" id="UP001642409">
    <property type="component" value="Unassembled WGS sequence"/>
</dbReference>
<dbReference type="EMBL" id="CAXDID020000208">
    <property type="protein sequence ID" value="CAL6056051.1"/>
    <property type="molecule type" value="Genomic_DNA"/>
</dbReference>
<accession>A0AA86ULF2</accession>